<evidence type="ECO:0000313" key="3">
    <source>
        <dbReference type="Proteomes" id="UP000007241"/>
    </source>
</evidence>
<feature type="compositionally biased region" description="Basic and acidic residues" evidence="1">
    <location>
        <begin position="501"/>
        <end position="512"/>
    </location>
</feature>
<reference evidence="2 3" key="1">
    <citation type="submission" date="2009-12" db="EMBL/GenBank/DDBJ databases">
        <title>The draft genome of Batrachochytrium dendrobatidis.</title>
        <authorList>
            <consortium name="US DOE Joint Genome Institute (JGI-PGF)"/>
            <person name="Kuo A."/>
            <person name="Salamov A."/>
            <person name="Schmutz J."/>
            <person name="Lucas S."/>
            <person name="Pitluck S."/>
            <person name="Rosenblum E."/>
            <person name="Stajich J."/>
            <person name="Eisen M."/>
            <person name="Grigoriev I.V."/>
        </authorList>
    </citation>
    <scope>NUCLEOTIDE SEQUENCE [LARGE SCALE GENOMIC DNA]</scope>
    <source>
        <strain evidence="3">JAM81 / FGSC 10211</strain>
    </source>
</reference>
<dbReference type="EMBL" id="GL882882">
    <property type="protein sequence ID" value="EGF81163.1"/>
    <property type="molecule type" value="Genomic_DNA"/>
</dbReference>
<evidence type="ECO:0000256" key="1">
    <source>
        <dbReference type="SAM" id="MobiDB-lite"/>
    </source>
</evidence>
<dbReference type="InterPro" id="IPR036610">
    <property type="entry name" value="PEBP-like_sf"/>
</dbReference>
<dbReference type="STRING" id="684364.F4NZW8"/>
<protein>
    <submittedName>
        <fullName evidence="2">Uncharacterized protein</fullName>
    </submittedName>
</protein>
<dbReference type="RefSeq" id="XP_006677873.1">
    <property type="nucleotide sequence ID" value="XM_006677810.1"/>
</dbReference>
<sequence>MRRTSLGNNQLETAVKARLFVHNGNIHTIRSLSVSSTGTALDQAHLLASAFLDQERLQIQGRISNLTEQLKSVKGEAALDLELQIRRSKVEYDLSSIETHRLFNDGKGIHLVYMFYPSHGSAEILIAIYSIVGKRSEQLGEDVFFTMINRRWRDYLRPKLLKSAQQWKLMKDVFPADFVPTLGLNINFPKSNWLAPFGQHVDPTKCLYSPEIIITRDFDTLNTDHYTLLMTDLDRPNLDTKSYEEWCHWLVTDIPVGRSAEFPGGVSPFFKPERLVNIDPLSKFAPIVEASRAKSDSQSENLIPGNVVFPYIPPHPTFSNPRRVHRYVVTLFKQPNKTTPLNIDMSKLQLQAETDRAQMANAQKDLPLSSRFHETEGEMALQMRERFLVAPTMKFAKDYNLELAGFGFITSSWVPETSHVFTGLNIHEPVYGKKYNQFPKTLALRLHASKEMMSELNKPIAQLTREEIKKLNAGKRPSFDRSRVITTGDVQLGLIQKVEAERAAKDSNEPTKQRKSKGIKNTEPVMTPVKKMPRLTEIAAAALVRNKPSDVASKIQGSITSEILNRRNRFENR</sequence>
<dbReference type="PANTHER" id="PTHR11362">
    <property type="entry name" value="PHOSPHATIDYLETHANOLAMINE-BINDING PROTEIN"/>
    <property type="match status" value="1"/>
</dbReference>
<dbReference type="GeneID" id="18238349"/>
<keyword evidence="3" id="KW-1185">Reference proteome</keyword>
<dbReference type="InterPro" id="IPR035810">
    <property type="entry name" value="PEBP_euk"/>
</dbReference>
<dbReference type="AlphaFoldDB" id="F4NZW8"/>
<organism evidence="2 3">
    <name type="scientific">Batrachochytrium dendrobatidis (strain JAM81 / FGSC 10211)</name>
    <name type="common">Frog chytrid fungus</name>
    <dbReference type="NCBI Taxonomy" id="684364"/>
    <lineage>
        <taxon>Eukaryota</taxon>
        <taxon>Fungi</taxon>
        <taxon>Fungi incertae sedis</taxon>
        <taxon>Chytridiomycota</taxon>
        <taxon>Chytridiomycota incertae sedis</taxon>
        <taxon>Chytridiomycetes</taxon>
        <taxon>Rhizophydiales</taxon>
        <taxon>Rhizophydiales incertae sedis</taxon>
        <taxon>Batrachochytrium</taxon>
    </lineage>
</organism>
<dbReference type="SUPFAM" id="SSF49777">
    <property type="entry name" value="PEBP-like"/>
    <property type="match status" value="1"/>
</dbReference>
<dbReference type="InterPro" id="IPR008914">
    <property type="entry name" value="PEBP"/>
</dbReference>
<dbReference type="OrthoDB" id="2153661at2759"/>
<dbReference type="HOGENOM" id="CLU_475628_0_0_1"/>
<dbReference type="Gene3D" id="3.90.280.10">
    <property type="entry name" value="PEBP-like"/>
    <property type="match status" value="1"/>
</dbReference>
<proteinExistence type="predicted"/>
<accession>F4NZW8</accession>
<feature type="region of interest" description="Disordered" evidence="1">
    <location>
        <begin position="501"/>
        <end position="525"/>
    </location>
</feature>
<dbReference type="CDD" id="cd00866">
    <property type="entry name" value="PEBP_euk"/>
    <property type="match status" value="1"/>
</dbReference>
<evidence type="ECO:0000313" key="2">
    <source>
        <dbReference type="EMBL" id="EGF81163.1"/>
    </source>
</evidence>
<gene>
    <name evidence="2" type="ORF">BATDEDRAFT_23922</name>
</gene>
<dbReference type="Proteomes" id="UP000007241">
    <property type="component" value="Unassembled WGS sequence"/>
</dbReference>
<dbReference type="PANTHER" id="PTHR11362:SF82">
    <property type="entry name" value="PHOSPHATIDYLETHANOLAMINE-BINDING PROTEIN 4"/>
    <property type="match status" value="1"/>
</dbReference>
<dbReference type="Pfam" id="PF01161">
    <property type="entry name" value="PBP"/>
    <property type="match status" value="1"/>
</dbReference>
<name>F4NZW8_BATDJ</name>
<dbReference type="InParanoid" id="F4NZW8"/>